<feature type="region of interest" description="Disordered" evidence="1">
    <location>
        <begin position="15"/>
        <end position="149"/>
    </location>
</feature>
<dbReference type="Proteomes" id="UP001500177">
    <property type="component" value="Unassembled WGS sequence"/>
</dbReference>
<feature type="compositionally biased region" description="Low complexity" evidence="1">
    <location>
        <begin position="35"/>
        <end position="45"/>
    </location>
</feature>
<organism evidence="3 4">
    <name type="scientific">Brevibacterium permense</name>
    <dbReference type="NCBI Taxonomy" id="234834"/>
    <lineage>
        <taxon>Bacteria</taxon>
        <taxon>Bacillati</taxon>
        <taxon>Actinomycetota</taxon>
        <taxon>Actinomycetes</taxon>
        <taxon>Micrococcales</taxon>
        <taxon>Brevibacteriaceae</taxon>
        <taxon>Brevibacterium</taxon>
    </lineage>
</organism>
<feature type="region of interest" description="Disordered" evidence="1">
    <location>
        <begin position="184"/>
        <end position="221"/>
    </location>
</feature>
<feature type="compositionally biased region" description="Low complexity" evidence="1">
    <location>
        <begin position="128"/>
        <end position="149"/>
    </location>
</feature>
<keyword evidence="4" id="KW-1185">Reference proteome</keyword>
<feature type="compositionally biased region" description="Pro residues" evidence="1">
    <location>
        <begin position="65"/>
        <end position="76"/>
    </location>
</feature>
<accession>A0ABP4LMC4</accession>
<keyword evidence="2" id="KW-1133">Transmembrane helix</keyword>
<evidence type="ECO:0000256" key="2">
    <source>
        <dbReference type="SAM" id="Phobius"/>
    </source>
</evidence>
<name>A0ABP4LMC4_9MICO</name>
<dbReference type="EMBL" id="BAAALX010000038">
    <property type="protein sequence ID" value="GAA1527331.1"/>
    <property type="molecule type" value="Genomic_DNA"/>
</dbReference>
<evidence type="ECO:0000256" key="1">
    <source>
        <dbReference type="SAM" id="MobiDB-lite"/>
    </source>
</evidence>
<keyword evidence="2" id="KW-0472">Membrane</keyword>
<protein>
    <submittedName>
        <fullName evidence="3">Uncharacterized protein</fullName>
    </submittedName>
</protein>
<evidence type="ECO:0000313" key="3">
    <source>
        <dbReference type="EMBL" id="GAA1527331.1"/>
    </source>
</evidence>
<feature type="compositionally biased region" description="Polar residues" evidence="1">
    <location>
        <begin position="204"/>
        <end position="215"/>
    </location>
</feature>
<feature type="compositionally biased region" description="Low complexity" evidence="1">
    <location>
        <begin position="94"/>
        <end position="121"/>
    </location>
</feature>
<feature type="transmembrane region" description="Helical" evidence="2">
    <location>
        <begin position="154"/>
        <end position="177"/>
    </location>
</feature>
<sequence>MGLFLKYGVIDLELRMSTNPPGRGDENEWDVNDRSGSQWSSQPGSQPGPPPSPQSGPQSGNGWGTPPPPSQSPQPQRPYIQTPHSQSGPPHRNGQPPHQQSGPSQAQGTHAFPAGGQAPAAGMPPQPAHQQPYGYGPGPYQQSGPPAQKKRGGLIALLVIVGIVLAGGIGWGAATFFSKNSEDPANVASTDEPTNAVSDDGSAAASNSPEPTETESALPDDPKKALEQLADSDGQTAKSELNGKWVPQLSSKKVGLEAEGKTWDEEAILEEFEGLREEFPRVKLIWSGDFSSFKEDNFWVTVVGIGYDDPDDALSWCSSHGLGPESCYAKQLNTSGGHEGTTRLQD</sequence>
<keyword evidence="2" id="KW-0812">Transmembrane</keyword>
<evidence type="ECO:0000313" key="4">
    <source>
        <dbReference type="Proteomes" id="UP001500177"/>
    </source>
</evidence>
<comment type="caution">
    <text evidence="3">The sequence shown here is derived from an EMBL/GenBank/DDBJ whole genome shotgun (WGS) entry which is preliminary data.</text>
</comment>
<reference evidence="4" key="1">
    <citation type="journal article" date="2019" name="Int. J. Syst. Evol. Microbiol.">
        <title>The Global Catalogue of Microorganisms (GCM) 10K type strain sequencing project: providing services to taxonomists for standard genome sequencing and annotation.</title>
        <authorList>
            <consortium name="The Broad Institute Genomics Platform"/>
            <consortium name="The Broad Institute Genome Sequencing Center for Infectious Disease"/>
            <person name="Wu L."/>
            <person name="Ma J."/>
        </authorList>
    </citation>
    <scope>NUCLEOTIDE SEQUENCE [LARGE SCALE GENOMIC DNA]</scope>
    <source>
        <strain evidence="4">JCM 13318</strain>
    </source>
</reference>
<gene>
    <name evidence="3" type="ORF">GCM10009690_32820</name>
</gene>
<feature type="compositionally biased region" description="Polar residues" evidence="1">
    <location>
        <begin position="187"/>
        <end position="197"/>
    </location>
</feature>
<proteinExistence type="predicted"/>